<organism evidence="3 4">
    <name type="scientific">Shimia haliotis</name>
    <dbReference type="NCBI Taxonomy" id="1280847"/>
    <lineage>
        <taxon>Bacteria</taxon>
        <taxon>Pseudomonadati</taxon>
        <taxon>Pseudomonadota</taxon>
        <taxon>Alphaproteobacteria</taxon>
        <taxon>Rhodobacterales</taxon>
        <taxon>Roseobacteraceae</taxon>
    </lineage>
</organism>
<proteinExistence type="predicted"/>
<protein>
    <submittedName>
        <fullName evidence="3">Glycine/D-amino acid oxidase</fullName>
    </submittedName>
</protein>
<dbReference type="GO" id="GO:0005737">
    <property type="term" value="C:cytoplasm"/>
    <property type="evidence" value="ECO:0007669"/>
    <property type="project" value="TreeGrafter"/>
</dbReference>
<name>A0A1I4DAV4_9RHOB</name>
<dbReference type="PANTHER" id="PTHR13847">
    <property type="entry name" value="SARCOSINE DEHYDROGENASE-RELATED"/>
    <property type="match status" value="1"/>
</dbReference>
<dbReference type="Pfam" id="PF01266">
    <property type="entry name" value="DAO"/>
    <property type="match status" value="1"/>
</dbReference>
<evidence type="ECO:0000256" key="1">
    <source>
        <dbReference type="ARBA" id="ARBA00023002"/>
    </source>
</evidence>
<dbReference type="SUPFAM" id="SSF51905">
    <property type="entry name" value="FAD/NAD(P)-binding domain"/>
    <property type="match status" value="1"/>
</dbReference>
<dbReference type="InterPro" id="IPR006076">
    <property type="entry name" value="FAD-dep_OxRdtase"/>
</dbReference>
<reference evidence="4" key="1">
    <citation type="submission" date="2016-10" db="EMBL/GenBank/DDBJ databases">
        <authorList>
            <person name="Varghese N."/>
            <person name="Submissions S."/>
        </authorList>
    </citation>
    <scope>NUCLEOTIDE SEQUENCE [LARGE SCALE GENOMIC DNA]</scope>
    <source>
        <strain evidence="4">DSM 28453</strain>
    </source>
</reference>
<sequence>MKRICDPFSYGDGPVAQSFWADTVPLPTRTSLHGEERAEVAIIGAGVTGLNTALRLSRAGVSVVVLDAKQVGWGASGRNGGFCCLGGAMMGEGRMSKTFGQAATRDFYMTEKAAVDFVDQIIVDAGWDVDRHSDGETILAHKPAAMARLTEEAAHIDSLFGTSSTVVPKDALRQNGFGGAFHGAVTLPVGFALNPRKFVGSLAGAAEATGARIYCDSPVLRATRDGAHWVLASPNGQVRANKLVIATNGYSSEQIPVWMAGRFLPAQSSIIVTRPLSQEEQSAQGWTSSQMAYDSRKLIHYFRLMPDGRFLFGMRGGISTTESVHNSTREKIRAHFERLFPKWRHVETPWFHTGFVCLSRDLTPFAGAVPNEDNLYAAFAYHGNGVAMGSYAGALLANDILGRSDLPHPDILRAAPKRFPLGQFRRLLMYPAYVGFEVFDL</sequence>
<evidence type="ECO:0000313" key="4">
    <source>
        <dbReference type="Proteomes" id="UP000198851"/>
    </source>
</evidence>
<dbReference type="EMBL" id="FOSZ01000003">
    <property type="protein sequence ID" value="SFK90758.1"/>
    <property type="molecule type" value="Genomic_DNA"/>
</dbReference>
<dbReference type="Gene3D" id="3.50.50.60">
    <property type="entry name" value="FAD/NAD(P)-binding domain"/>
    <property type="match status" value="1"/>
</dbReference>
<dbReference type="AlphaFoldDB" id="A0A1I4DAV4"/>
<dbReference type="RefSeq" id="WP_093322953.1">
    <property type="nucleotide sequence ID" value="NZ_FOSZ01000003.1"/>
</dbReference>
<evidence type="ECO:0000313" key="3">
    <source>
        <dbReference type="EMBL" id="SFK90758.1"/>
    </source>
</evidence>
<dbReference type="PANTHER" id="PTHR13847:SF281">
    <property type="entry name" value="FAD DEPENDENT OXIDOREDUCTASE DOMAIN-CONTAINING PROTEIN"/>
    <property type="match status" value="1"/>
</dbReference>
<dbReference type="InterPro" id="IPR036188">
    <property type="entry name" value="FAD/NAD-bd_sf"/>
</dbReference>
<dbReference type="GO" id="GO:0016491">
    <property type="term" value="F:oxidoreductase activity"/>
    <property type="evidence" value="ECO:0007669"/>
    <property type="project" value="UniProtKB-KW"/>
</dbReference>
<accession>A0A1I4DAV4</accession>
<gene>
    <name evidence="3" type="ORF">SAMN04488036_10352</name>
</gene>
<dbReference type="Gene3D" id="3.30.9.10">
    <property type="entry name" value="D-Amino Acid Oxidase, subunit A, domain 2"/>
    <property type="match status" value="1"/>
</dbReference>
<dbReference type="STRING" id="1280847.SAMN04488036_10352"/>
<feature type="domain" description="FAD dependent oxidoreductase" evidence="2">
    <location>
        <begin position="40"/>
        <end position="397"/>
    </location>
</feature>
<keyword evidence="4" id="KW-1185">Reference proteome</keyword>
<dbReference type="Proteomes" id="UP000198851">
    <property type="component" value="Unassembled WGS sequence"/>
</dbReference>
<dbReference type="OrthoDB" id="9806601at2"/>
<keyword evidence="1" id="KW-0560">Oxidoreductase</keyword>
<evidence type="ECO:0000259" key="2">
    <source>
        <dbReference type="Pfam" id="PF01266"/>
    </source>
</evidence>